<sequence length="512" mass="57807">MIALTFLLELVPLQEPSDGWKANYGFWIRVAAVTFVIAQPSTGEAVYFIESFNISAYQLTSLSGGIAVMFTACAIVISANTVFPIPFFILVLTPIYNIIHIVLFRVILGAQMLRQILAQRKQLIQYMHFLHAQIMMVFVYPIYEVLFHFVEGSKYQIPVILLLPLIKVIIKNIVLRCTMHVEDQTPEMVIFTVDFFNAIYLATCMQSATSPITISVIIITDLSQTIVMVYGIHRRTHCILSMIRDSIPGIAVKDNLLTTMCIMCRNQSILGWQTGYNINIFSSFPHRISPEDDIFLKTLRTTDLPQAVVPAPTILDIPSRENCVEPSQLCLICTRNRRNNIYPDVLVLSDNAKEKRTHDKSKAAHCSLSEQPSILRYSLETLFTTESLVVTSYLETIIPIIYATYIMAMAHLPNAHFHSEMQGVTQANAVSTILPLLVFGLLQIVSFVLLVAVVKRNCGMELFCQLAFVLETHMWSIMSKLMVWMMITLCFRVVHFGTSPLLGSLCFILQSS</sequence>
<feature type="transmembrane region" description="Helical" evidence="1">
    <location>
        <begin position="155"/>
        <end position="175"/>
    </location>
</feature>
<feature type="transmembrane region" description="Helical" evidence="1">
    <location>
        <begin position="187"/>
        <end position="208"/>
    </location>
</feature>
<keyword evidence="1" id="KW-0472">Membrane</keyword>
<evidence type="ECO:0000256" key="1">
    <source>
        <dbReference type="SAM" id="Phobius"/>
    </source>
</evidence>
<dbReference type="AlphaFoldDB" id="A0A9W6WT53"/>
<keyword evidence="1" id="KW-1133">Transmembrane helix</keyword>
<name>A0A9W6WT53_9STRA</name>
<keyword evidence="3" id="KW-1185">Reference proteome</keyword>
<feature type="transmembrane region" description="Helical" evidence="1">
    <location>
        <begin position="214"/>
        <end position="232"/>
    </location>
</feature>
<proteinExistence type="predicted"/>
<protein>
    <submittedName>
        <fullName evidence="2">Unnamed protein product</fullName>
    </submittedName>
</protein>
<feature type="transmembrane region" description="Helical" evidence="1">
    <location>
        <begin position="26"/>
        <end position="49"/>
    </location>
</feature>
<dbReference type="Proteomes" id="UP001165121">
    <property type="component" value="Unassembled WGS sequence"/>
</dbReference>
<feature type="transmembrane region" description="Helical" evidence="1">
    <location>
        <begin position="56"/>
        <end position="79"/>
    </location>
</feature>
<evidence type="ECO:0000313" key="3">
    <source>
        <dbReference type="Proteomes" id="UP001165121"/>
    </source>
</evidence>
<feature type="transmembrane region" description="Helical" evidence="1">
    <location>
        <begin position="432"/>
        <end position="453"/>
    </location>
</feature>
<reference evidence="2" key="1">
    <citation type="submission" date="2023-04" db="EMBL/GenBank/DDBJ databases">
        <title>Phytophthora fragariaefolia NBRC 109709.</title>
        <authorList>
            <person name="Ichikawa N."/>
            <person name="Sato H."/>
            <person name="Tonouchi N."/>
        </authorList>
    </citation>
    <scope>NUCLEOTIDE SEQUENCE</scope>
    <source>
        <strain evidence="2">NBRC 109709</strain>
    </source>
</reference>
<dbReference type="EMBL" id="BSXT01000070">
    <property type="protein sequence ID" value="GMF16651.1"/>
    <property type="molecule type" value="Genomic_DNA"/>
</dbReference>
<organism evidence="2 3">
    <name type="scientific">Phytophthora fragariaefolia</name>
    <dbReference type="NCBI Taxonomy" id="1490495"/>
    <lineage>
        <taxon>Eukaryota</taxon>
        <taxon>Sar</taxon>
        <taxon>Stramenopiles</taxon>
        <taxon>Oomycota</taxon>
        <taxon>Peronosporomycetes</taxon>
        <taxon>Peronosporales</taxon>
        <taxon>Peronosporaceae</taxon>
        <taxon>Phytophthora</taxon>
    </lineage>
</organism>
<feature type="transmembrane region" description="Helical" evidence="1">
    <location>
        <begin position="85"/>
        <end position="108"/>
    </location>
</feature>
<feature type="transmembrane region" description="Helical" evidence="1">
    <location>
        <begin position="129"/>
        <end position="149"/>
    </location>
</feature>
<comment type="caution">
    <text evidence="2">The sequence shown here is derived from an EMBL/GenBank/DDBJ whole genome shotgun (WGS) entry which is preliminary data.</text>
</comment>
<keyword evidence="1" id="KW-0812">Transmembrane</keyword>
<gene>
    <name evidence="2" type="ORF">Pfra01_000089400</name>
</gene>
<feature type="transmembrane region" description="Helical" evidence="1">
    <location>
        <begin position="484"/>
        <end position="509"/>
    </location>
</feature>
<dbReference type="OrthoDB" id="124366at2759"/>
<accession>A0A9W6WT53</accession>
<feature type="transmembrane region" description="Helical" evidence="1">
    <location>
        <begin position="393"/>
        <end position="412"/>
    </location>
</feature>
<evidence type="ECO:0000313" key="2">
    <source>
        <dbReference type="EMBL" id="GMF16651.1"/>
    </source>
</evidence>